<dbReference type="Gene3D" id="3.80.10.10">
    <property type="entry name" value="Ribonuclease Inhibitor"/>
    <property type="match status" value="1"/>
</dbReference>
<sequence length="127" mass="14166">MIWNSLDLQTITDVNLNEFFEMMAANQLFLCMKGLNLSGWNGANAERVLDTVATNCRDNLHELSLKNCKNISSQFLQTLSTHCPNIVVLDISSITATSHQNSQSPFAAPVFRPYLEKCGNNLISLNM</sequence>
<proteinExistence type="predicted"/>
<name>A0A7R9LZW1_9ACAR</name>
<evidence type="ECO:0000313" key="1">
    <source>
        <dbReference type="EMBL" id="CAD7650993.1"/>
    </source>
</evidence>
<dbReference type="AlphaFoldDB" id="A0A7R9LZW1"/>
<reference evidence="1" key="1">
    <citation type="submission" date="2020-11" db="EMBL/GenBank/DDBJ databases">
        <authorList>
            <person name="Tran Van P."/>
        </authorList>
    </citation>
    <scope>NUCLEOTIDE SEQUENCE</scope>
</reference>
<organism evidence="1">
    <name type="scientific">Medioppia subpectinata</name>
    <dbReference type="NCBI Taxonomy" id="1979941"/>
    <lineage>
        <taxon>Eukaryota</taxon>
        <taxon>Metazoa</taxon>
        <taxon>Ecdysozoa</taxon>
        <taxon>Arthropoda</taxon>
        <taxon>Chelicerata</taxon>
        <taxon>Arachnida</taxon>
        <taxon>Acari</taxon>
        <taxon>Acariformes</taxon>
        <taxon>Sarcoptiformes</taxon>
        <taxon>Oribatida</taxon>
        <taxon>Brachypylina</taxon>
        <taxon>Oppioidea</taxon>
        <taxon>Oppiidae</taxon>
        <taxon>Medioppia</taxon>
    </lineage>
</organism>
<accession>A0A7R9LZW1</accession>
<evidence type="ECO:0000313" key="2">
    <source>
        <dbReference type="Proteomes" id="UP000759131"/>
    </source>
</evidence>
<dbReference type="EMBL" id="OC909540">
    <property type="protein sequence ID" value="CAD7650993.1"/>
    <property type="molecule type" value="Genomic_DNA"/>
</dbReference>
<feature type="non-terminal residue" evidence="1">
    <location>
        <position position="1"/>
    </location>
</feature>
<keyword evidence="2" id="KW-1185">Reference proteome</keyword>
<dbReference type="InterPro" id="IPR032675">
    <property type="entry name" value="LRR_dom_sf"/>
</dbReference>
<dbReference type="EMBL" id="CAJPIZ010054965">
    <property type="protein sequence ID" value="CAG2123189.1"/>
    <property type="molecule type" value="Genomic_DNA"/>
</dbReference>
<dbReference type="SUPFAM" id="SSF52047">
    <property type="entry name" value="RNI-like"/>
    <property type="match status" value="1"/>
</dbReference>
<protein>
    <submittedName>
        <fullName evidence="1">Uncharacterized protein</fullName>
    </submittedName>
</protein>
<gene>
    <name evidence="1" type="ORF">OSB1V03_LOCUS23134</name>
</gene>
<dbReference type="Proteomes" id="UP000759131">
    <property type="component" value="Unassembled WGS sequence"/>
</dbReference>
<dbReference type="OrthoDB" id="2585512at2759"/>